<comment type="caution">
    <text evidence="2">The sequence shown here is derived from an EMBL/GenBank/DDBJ whole genome shotgun (WGS) entry which is preliminary data.</text>
</comment>
<dbReference type="OrthoDB" id="3825558at2"/>
<organism evidence="2 3">
    <name type="scientific">Nakamurella flava</name>
    <dbReference type="NCBI Taxonomy" id="2576308"/>
    <lineage>
        <taxon>Bacteria</taxon>
        <taxon>Bacillati</taxon>
        <taxon>Actinomycetota</taxon>
        <taxon>Actinomycetes</taxon>
        <taxon>Nakamurellales</taxon>
        <taxon>Nakamurellaceae</taxon>
        <taxon>Nakamurella</taxon>
    </lineage>
</organism>
<feature type="transmembrane region" description="Helical" evidence="1">
    <location>
        <begin position="104"/>
        <end position="123"/>
    </location>
</feature>
<keyword evidence="1" id="KW-1133">Transmembrane helix</keyword>
<protein>
    <submittedName>
        <fullName evidence="2">DUF3180 domain-containing protein</fullName>
    </submittedName>
</protein>
<gene>
    <name evidence="2" type="ORF">FDO65_13455</name>
</gene>
<feature type="transmembrane region" description="Helical" evidence="1">
    <location>
        <begin position="34"/>
        <end position="56"/>
    </location>
</feature>
<sequence>MGLTRARDLAVVAVVAAVLGYLLVRFNYNRMPRLPQFAGLAPAVLGIAEAVYGYVLRQRLRRSADRRPRGSQVGPTSAGDWSDRVEPVPALTAARALMAAKATALAGAALAGLWIGVLLHVLPSWSVVAAAQADGIAALIGVAGSAVMVAGALFLERCCRTPDAS</sequence>
<evidence type="ECO:0000313" key="3">
    <source>
        <dbReference type="Proteomes" id="UP000306985"/>
    </source>
</evidence>
<evidence type="ECO:0000256" key="1">
    <source>
        <dbReference type="SAM" id="Phobius"/>
    </source>
</evidence>
<feature type="transmembrane region" description="Helical" evidence="1">
    <location>
        <begin position="9"/>
        <end position="28"/>
    </location>
</feature>
<proteinExistence type="predicted"/>
<dbReference type="AlphaFoldDB" id="A0A4U6QFN6"/>
<accession>A0A4U6QFN6</accession>
<keyword evidence="1" id="KW-0812">Transmembrane</keyword>
<dbReference type="Pfam" id="PF11377">
    <property type="entry name" value="DUF3180"/>
    <property type="match status" value="1"/>
</dbReference>
<keyword evidence="3" id="KW-1185">Reference proteome</keyword>
<evidence type="ECO:0000313" key="2">
    <source>
        <dbReference type="EMBL" id="TKV58990.1"/>
    </source>
</evidence>
<dbReference type="InterPro" id="IPR021517">
    <property type="entry name" value="DUF3180"/>
</dbReference>
<dbReference type="Proteomes" id="UP000306985">
    <property type="component" value="Unassembled WGS sequence"/>
</dbReference>
<name>A0A4U6QFN6_9ACTN</name>
<dbReference type="EMBL" id="SZZH01000003">
    <property type="protein sequence ID" value="TKV58990.1"/>
    <property type="molecule type" value="Genomic_DNA"/>
</dbReference>
<keyword evidence="1" id="KW-0472">Membrane</keyword>
<reference evidence="2 3" key="1">
    <citation type="submission" date="2019-05" db="EMBL/GenBank/DDBJ databases">
        <title>Nakamurella sp. N5BH11, whole genome shotgun sequence.</title>
        <authorList>
            <person name="Tuo L."/>
        </authorList>
    </citation>
    <scope>NUCLEOTIDE SEQUENCE [LARGE SCALE GENOMIC DNA]</scope>
    <source>
        <strain evidence="2 3">N5BH11</strain>
    </source>
</reference>
<feature type="transmembrane region" description="Helical" evidence="1">
    <location>
        <begin position="135"/>
        <end position="155"/>
    </location>
</feature>